<dbReference type="InterPro" id="IPR006204">
    <property type="entry name" value="GHMP_kinase_N_dom"/>
</dbReference>
<evidence type="ECO:0000256" key="5">
    <source>
        <dbReference type="ARBA" id="ARBA00023002"/>
    </source>
</evidence>
<dbReference type="InterPro" id="IPR002202">
    <property type="entry name" value="HMG_CoA_Rdtase"/>
</dbReference>
<dbReference type="InterPro" id="IPR020568">
    <property type="entry name" value="Ribosomal_Su5_D2-typ_SF"/>
</dbReference>
<evidence type="ECO:0000259" key="8">
    <source>
        <dbReference type="Pfam" id="PF00288"/>
    </source>
</evidence>
<dbReference type="NCBIfam" id="TIGR00549">
    <property type="entry name" value="mevalon_kin"/>
    <property type="match status" value="1"/>
</dbReference>
<gene>
    <name evidence="10" type="ORF">METZ01_LOCUS21778</name>
</gene>
<dbReference type="Gene3D" id="3.90.770.10">
    <property type="entry name" value="3-hydroxy-3-methylglutaryl-coenzyme A Reductase, Chain A, domain 2"/>
    <property type="match status" value="2"/>
</dbReference>
<evidence type="ECO:0000256" key="7">
    <source>
        <dbReference type="ARBA" id="ARBA00029438"/>
    </source>
</evidence>
<dbReference type="Gene3D" id="3.30.70.890">
    <property type="entry name" value="GHMP kinase, C-terminal domain"/>
    <property type="match status" value="1"/>
</dbReference>
<dbReference type="Pfam" id="PF08544">
    <property type="entry name" value="GHMP_kinases_C"/>
    <property type="match status" value="1"/>
</dbReference>
<dbReference type="PROSITE" id="PS50065">
    <property type="entry name" value="HMG_COA_REDUCTASE_4"/>
    <property type="match status" value="1"/>
</dbReference>
<dbReference type="GO" id="GO:0005524">
    <property type="term" value="F:ATP binding"/>
    <property type="evidence" value="ECO:0007669"/>
    <property type="project" value="UniProtKB-KW"/>
</dbReference>
<dbReference type="PANTHER" id="PTHR10572">
    <property type="entry name" value="3-HYDROXY-3-METHYLGLUTARYL-COENZYME A REDUCTASE"/>
    <property type="match status" value="1"/>
</dbReference>
<dbReference type="Gene3D" id="3.30.230.10">
    <property type="match status" value="1"/>
</dbReference>
<dbReference type="EMBL" id="UINC01001048">
    <property type="protein sequence ID" value="SUZ68924.1"/>
    <property type="molecule type" value="Genomic_DNA"/>
</dbReference>
<comment type="similarity">
    <text evidence="1">Belongs to the HMG-CoA reductase family.</text>
</comment>
<dbReference type="NCBIfam" id="TIGR00532">
    <property type="entry name" value="HMG_CoA_R_NAD"/>
    <property type="match status" value="1"/>
</dbReference>
<feature type="domain" description="GHMP kinase N-terminal" evidence="8">
    <location>
        <begin position="525"/>
        <end position="596"/>
    </location>
</feature>
<evidence type="ECO:0000313" key="10">
    <source>
        <dbReference type="EMBL" id="SUZ68924.1"/>
    </source>
</evidence>
<dbReference type="SUPFAM" id="SSF54211">
    <property type="entry name" value="Ribosomal protein S5 domain 2-like"/>
    <property type="match status" value="1"/>
</dbReference>
<evidence type="ECO:0000256" key="2">
    <source>
        <dbReference type="ARBA" id="ARBA00022516"/>
    </source>
</evidence>
<dbReference type="Pfam" id="PF00368">
    <property type="entry name" value="HMG-CoA_red"/>
    <property type="match status" value="1"/>
</dbReference>
<dbReference type="SUPFAM" id="SSF55060">
    <property type="entry name" value="GHMP Kinase, C-terminal domain"/>
    <property type="match status" value="1"/>
</dbReference>
<keyword evidence="4" id="KW-0067">ATP-binding</keyword>
<dbReference type="GO" id="GO:0019287">
    <property type="term" value="P:isopentenyl diphosphate biosynthetic process, mevalonate pathway"/>
    <property type="evidence" value="ECO:0007669"/>
    <property type="project" value="UniProtKB-UniPathway"/>
</dbReference>
<dbReference type="InterPro" id="IPR023074">
    <property type="entry name" value="HMG_CoA_Rdtase_cat_sf"/>
</dbReference>
<dbReference type="GO" id="GO:0004420">
    <property type="term" value="F:hydroxymethylglutaryl-CoA reductase (NADPH) activity"/>
    <property type="evidence" value="ECO:0007669"/>
    <property type="project" value="InterPro"/>
</dbReference>
<keyword evidence="5" id="KW-0560">Oxidoreductase</keyword>
<evidence type="ECO:0000256" key="1">
    <source>
        <dbReference type="ARBA" id="ARBA00007661"/>
    </source>
</evidence>
<keyword evidence="2" id="KW-0444">Lipid biosynthesis</keyword>
<dbReference type="InterPro" id="IPR014721">
    <property type="entry name" value="Ribsml_uS5_D2-typ_fold_subgr"/>
</dbReference>
<dbReference type="SUPFAM" id="SSF56542">
    <property type="entry name" value="Substrate-binding domain of HMG-CoA reductase"/>
    <property type="match status" value="1"/>
</dbReference>
<dbReference type="InterPro" id="IPR013750">
    <property type="entry name" value="GHMP_kinase_C_dom"/>
</dbReference>
<comment type="pathway">
    <text evidence="7">Isoprenoid biosynthesis; isopentenyl diphosphate biosynthesis via mevalonate pathway; isopentenyl diphosphate from (R)-mevalonate: step 1/3.</text>
</comment>
<dbReference type="Pfam" id="PF00288">
    <property type="entry name" value="GHMP_kinases_N"/>
    <property type="match status" value="1"/>
</dbReference>
<dbReference type="InterPro" id="IPR004553">
    <property type="entry name" value="HMG_CoA_Rdtase_bac-typ"/>
</dbReference>
<proteinExistence type="inferred from homology"/>
<dbReference type="GO" id="GO:0004496">
    <property type="term" value="F:mevalonate kinase activity"/>
    <property type="evidence" value="ECO:0007669"/>
    <property type="project" value="InterPro"/>
</dbReference>
<dbReference type="GO" id="GO:0015936">
    <property type="term" value="P:coenzyme A metabolic process"/>
    <property type="evidence" value="ECO:0007669"/>
    <property type="project" value="InterPro"/>
</dbReference>
<dbReference type="InterPro" id="IPR006205">
    <property type="entry name" value="Mev_gal_kin"/>
</dbReference>
<dbReference type="CDD" id="cd00644">
    <property type="entry name" value="HMG-CoA_reductase_classII"/>
    <property type="match status" value="1"/>
</dbReference>
<name>A0A381PQM7_9ZZZZ</name>
<dbReference type="InterPro" id="IPR009029">
    <property type="entry name" value="HMG_CoA_Rdtase_sub-bd_dom_sf"/>
</dbReference>
<reference evidence="10" key="1">
    <citation type="submission" date="2018-05" db="EMBL/GenBank/DDBJ databases">
        <authorList>
            <person name="Lanie J.A."/>
            <person name="Ng W.-L."/>
            <person name="Kazmierczak K.M."/>
            <person name="Andrzejewski T.M."/>
            <person name="Davidsen T.M."/>
            <person name="Wayne K.J."/>
            <person name="Tettelin H."/>
            <person name="Glass J.I."/>
            <person name="Rusch D."/>
            <person name="Podicherti R."/>
            <person name="Tsui H.-C.T."/>
            <person name="Winkler M.E."/>
        </authorList>
    </citation>
    <scope>NUCLEOTIDE SEQUENCE</scope>
</reference>
<evidence type="ECO:0000259" key="9">
    <source>
        <dbReference type="Pfam" id="PF08544"/>
    </source>
</evidence>
<keyword evidence="6" id="KW-0443">Lipid metabolism</keyword>
<keyword evidence="3" id="KW-0547">Nucleotide-binding</keyword>
<accession>A0A381PQM7</accession>
<dbReference type="InterPro" id="IPR009023">
    <property type="entry name" value="HMG_CoA_Rdtase_NAD(P)-bd_sf"/>
</dbReference>
<feature type="domain" description="GHMP kinase C-terminal" evidence="9">
    <location>
        <begin position="666"/>
        <end position="738"/>
    </location>
</feature>
<dbReference type="PRINTS" id="PR00959">
    <property type="entry name" value="MEVGALKINASE"/>
</dbReference>
<dbReference type="SUPFAM" id="SSF55035">
    <property type="entry name" value="NAD-binding domain of HMG-CoA reductase"/>
    <property type="match status" value="1"/>
</dbReference>
<dbReference type="Gene3D" id="1.10.8.660">
    <property type="match status" value="1"/>
</dbReference>
<evidence type="ECO:0000256" key="4">
    <source>
        <dbReference type="ARBA" id="ARBA00022840"/>
    </source>
</evidence>
<sequence length="757" mass="81467">MNKSRIPNFYRLSIKDRVEAVFERGLISEEDYLALKHQQQQLDLNSADKMIENVIGVMGLPIGLGLNFLINEKEYVIPLAVEEPSIVAALSSAAKIAREHGGFEAESTDPILIGQIQVVGIKDLEKARSEILSRKKEVLNLANSFHPRMVARGGGAKDLNVKTYPLDSFDQEMLIVDLHVDTRDAMGANLVNGMCEGVASLIETMTEGEVFLRILSNLSDKSLATASVTIPTSALNINGYDGEKVRDGIIIASDFAHVDPYRASTHNKGIMNGIDAVALATGNDWRAIEAGAHAYAARHGRYSALSKWSTDNEGNLVGKIELPIKVGTVGGPMESNPAVALNLRIINVESAMELASVMAAVGLAQNFSALKALVTEGIQTGHMTLHARSVVKAAGTPIKFFDQVLEKLLIDGEIKVWKAREILEGLQKTMGAKSTKTLGRARKVSQSIEGVGFGKTILLGEHSVVYGRHAIAVPAPLSVRVKVEDSGEGVTLMIPSWGIEYQLDKEPDQRQSFEKPAGAILDQLELSNKDMTIEVFPDIPRGMGLGGSAAIAVAIIKGLSNHYNLALSDDEVNRMAFESEKIAHGNPSGIDNIMATFGQPIIFRPGETPLVEPLNINDNFSLVLGFARNEGSTAKMVGNVQKGWERNTSIFEKIFDDIDQLVLKSVAAIQDNDFNTLGEMMNLCQGMLNALQVSTPELERLISIARAAGALGAKLTGGGGGGAIVALVHEESSVAEAIELEGFETLSFTVKNNEDKG</sequence>
<dbReference type="UniPathway" id="UPA00057">
    <property type="reaction ID" value="UER00098"/>
</dbReference>
<dbReference type="PANTHER" id="PTHR10572:SF24">
    <property type="entry name" value="3-HYDROXY-3-METHYLGLUTARYL-COENZYME A REDUCTASE"/>
    <property type="match status" value="1"/>
</dbReference>
<protein>
    <recommendedName>
        <fullName evidence="11">Mevalonate kinase</fullName>
    </recommendedName>
</protein>
<dbReference type="AlphaFoldDB" id="A0A381PQM7"/>
<evidence type="ECO:0008006" key="11">
    <source>
        <dbReference type="Google" id="ProtNLM"/>
    </source>
</evidence>
<evidence type="ECO:0000256" key="3">
    <source>
        <dbReference type="ARBA" id="ARBA00022741"/>
    </source>
</evidence>
<dbReference type="GO" id="GO:0005737">
    <property type="term" value="C:cytoplasm"/>
    <property type="evidence" value="ECO:0007669"/>
    <property type="project" value="InterPro"/>
</dbReference>
<dbReference type="InterPro" id="IPR036554">
    <property type="entry name" value="GHMP_kinase_C_sf"/>
</dbReference>
<organism evidence="10">
    <name type="scientific">marine metagenome</name>
    <dbReference type="NCBI Taxonomy" id="408172"/>
    <lineage>
        <taxon>unclassified sequences</taxon>
        <taxon>metagenomes</taxon>
        <taxon>ecological metagenomes</taxon>
    </lineage>
</organism>
<evidence type="ECO:0000256" key="6">
    <source>
        <dbReference type="ARBA" id="ARBA00023098"/>
    </source>
</evidence>